<dbReference type="EMBL" id="JAUBYV010000002">
    <property type="protein sequence ID" value="KAK2628729.1"/>
    <property type="molecule type" value="Genomic_DNA"/>
</dbReference>
<proteinExistence type="predicted"/>
<evidence type="ECO:0000256" key="1">
    <source>
        <dbReference type="SAM" id="SignalP"/>
    </source>
</evidence>
<feature type="signal peptide" evidence="1">
    <location>
        <begin position="1"/>
        <end position="17"/>
    </location>
</feature>
<name>A0AAD9WGW6_9HELO</name>
<organism evidence="2 3">
    <name type="scientific">Diplocarpon rosae</name>
    <dbReference type="NCBI Taxonomy" id="946125"/>
    <lineage>
        <taxon>Eukaryota</taxon>
        <taxon>Fungi</taxon>
        <taxon>Dikarya</taxon>
        <taxon>Ascomycota</taxon>
        <taxon>Pezizomycotina</taxon>
        <taxon>Leotiomycetes</taxon>
        <taxon>Helotiales</taxon>
        <taxon>Drepanopezizaceae</taxon>
        <taxon>Diplocarpon</taxon>
    </lineage>
</organism>
<evidence type="ECO:0000313" key="3">
    <source>
        <dbReference type="Proteomes" id="UP001285354"/>
    </source>
</evidence>
<protein>
    <submittedName>
        <fullName evidence="2">Uncharacterized protein</fullName>
    </submittedName>
</protein>
<keyword evidence="3" id="KW-1185">Reference proteome</keyword>
<feature type="chain" id="PRO_5041951489" evidence="1">
    <location>
        <begin position="18"/>
        <end position="77"/>
    </location>
</feature>
<dbReference type="AlphaFoldDB" id="A0AAD9WGW6"/>
<gene>
    <name evidence="2" type="ORF">QTJ16_001832</name>
</gene>
<dbReference type="Proteomes" id="UP001285354">
    <property type="component" value="Unassembled WGS sequence"/>
</dbReference>
<evidence type="ECO:0000313" key="2">
    <source>
        <dbReference type="EMBL" id="KAK2628729.1"/>
    </source>
</evidence>
<reference evidence="2" key="1">
    <citation type="submission" date="2023-06" db="EMBL/GenBank/DDBJ databases">
        <title>Draft genome of Marssonina rosae.</title>
        <authorList>
            <person name="Cheng Q."/>
        </authorList>
    </citation>
    <scope>NUCLEOTIDE SEQUENCE</scope>
    <source>
        <strain evidence="2">R4</strain>
    </source>
</reference>
<sequence>MKFTLVVILAQAMAASALYCSGPFTVGGGDYCQSGSGQCCSSSKKGAFTKELSCQSVKGPEGENIKPNCDGGKVYCC</sequence>
<accession>A0AAD9WGW6</accession>
<keyword evidence="1" id="KW-0732">Signal</keyword>
<comment type="caution">
    <text evidence="2">The sequence shown here is derived from an EMBL/GenBank/DDBJ whole genome shotgun (WGS) entry which is preliminary data.</text>
</comment>